<evidence type="ECO:0000256" key="3">
    <source>
        <dbReference type="ARBA" id="ARBA00022801"/>
    </source>
</evidence>
<sequence length="269" mass="30267">MTAIGDNLFLSALPLSSPTRPTLSVLQPPLENYEELVPPPEHHLFIPLSDTPDASLLLQLPAALRFIYRHRHQQDGVLIHCFHGTSRSVSIALAYRLLTRERDEDTLPELLVHMELARLQAVYPSASPSPYFVRQLYAVAQRSPQEPALYSFPPENGDILPLEAAELLRIVSTHGTVFTQILLRHEREDIPCAARCARCRMPLLPSGACLQTPVTNGCVQTLPVMWMRRCIVDTTGRLRCVCGARVGRYDLSGELAQFWVQDRALDWQL</sequence>
<keyword evidence="4" id="KW-0904">Protein phosphatase</keyword>
<reference evidence="6 7" key="1">
    <citation type="journal article" date="2018" name="Mol. Biol. Evol.">
        <title>Analysis of the draft genome of the red seaweed Gracilariopsis chorda provides insights into genome size evolution in Rhodophyta.</title>
        <authorList>
            <person name="Lee J."/>
            <person name="Yang E.C."/>
            <person name="Graf L."/>
            <person name="Yang J.H."/>
            <person name="Qiu H."/>
            <person name="Zel Zion U."/>
            <person name="Chan C.X."/>
            <person name="Stephens T.G."/>
            <person name="Weber A.P.M."/>
            <person name="Boo G.H."/>
            <person name="Boo S.M."/>
            <person name="Kim K.M."/>
            <person name="Shin Y."/>
            <person name="Jung M."/>
            <person name="Lee S.J."/>
            <person name="Yim H.S."/>
            <person name="Lee J.H."/>
            <person name="Bhattacharya D."/>
            <person name="Yoon H.S."/>
        </authorList>
    </citation>
    <scope>NUCLEOTIDE SEQUENCE [LARGE SCALE GENOMIC DNA]</scope>
    <source>
        <strain evidence="6 7">SKKU-2015</strain>
        <tissue evidence="6">Whole body</tissue>
    </source>
</reference>
<dbReference type="PANTHER" id="PTHR45848:SF4">
    <property type="entry name" value="DUAL SPECIFICITY PROTEIN PHOSPHATASE 12"/>
    <property type="match status" value="1"/>
</dbReference>
<proteinExistence type="inferred from homology"/>
<dbReference type="STRING" id="448386.A0A2V3IRB6"/>
<dbReference type="GO" id="GO:0004725">
    <property type="term" value="F:protein tyrosine phosphatase activity"/>
    <property type="evidence" value="ECO:0007669"/>
    <property type="project" value="UniProtKB-EC"/>
</dbReference>
<feature type="domain" description="Tyrosine-protein phosphatase" evidence="5">
    <location>
        <begin position="1"/>
        <end position="142"/>
    </location>
</feature>
<accession>A0A2V3IRB6</accession>
<dbReference type="SUPFAM" id="SSF52799">
    <property type="entry name" value="(Phosphotyrosine protein) phosphatases II"/>
    <property type="match status" value="1"/>
</dbReference>
<evidence type="ECO:0000256" key="4">
    <source>
        <dbReference type="ARBA" id="ARBA00022912"/>
    </source>
</evidence>
<dbReference type="Gene3D" id="3.90.190.10">
    <property type="entry name" value="Protein tyrosine phosphatase superfamily"/>
    <property type="match status" value="1"/>
</dbReference>
<keyword evidence="3" id="KW-0378">Hydrolase</keyword>
<comment type="similarity">
    <text evidence="1">Belongs to the protein-tyrosine phosphatase family. Non-receptor class dual specificity subfamily.</text>
</comment>
<protein>
    <recommendedName>
        <fullName evidence="2">protein-tyrosine-phosphatase</fullName>
        <ecNumber evidence="2">3.1.3.48</ecNumber>
    </recommendedName>
</protein>
<keyword evidence="7" id="KW-1185">Reference proteome</keyword>
<evidence type="ECO:0000259" key="5">
    <source>
        <dbReference type="SMART" id="SM00195"/>
    </source>
</evidence>
<name>A0A2V3IRB6_9FLOR</name>
<dbReference type="GO" id="GO:0008138">
    <property type="term" value="F:protein tyrosine/serine/threonine phosphatase activity"/>
    <property type="evidence" value="ECO:0007669"/>
    <property type="project" value="TreeGrafter"/>
</dbReference>
<organism evidence="6 7">
    <name type="scientific">Gracilariopsis chorda</name>
    <dbReference type="NCBI Taxonomy" id="448386"/>
    <lineage>
        <taxon>Eukaryota</taxon>
        <taxon>Rhodophyta</taxon>
        <taxon>Florideophyceae</taxon>
        <taxon>Rhodymeniophycidae</taxon>
        <taxon>Gracilariales</taxon>
        <taxon>Gracilariaceae</taxon>
        <taxon>Gracilariopsis</taxon>
    </lineage>
</organism>
<dbReference type="InterPro" id="IPR020422">
    <property type="entry name" value="TYR_PHOSPHATASE_DUAL_dom"/>
</dbReference>
<dbReference type="PANTHER" id="PTHR45848">
    <property type="entry name" value="DUAL SPECIFICITY PROTEIN PHOSPHATASE 12 FAMILY MEMBER"/>
    <property type="match status" value="1"/>
</dbReference>
<dbReference type="AlphaFoldDB" id="A0A2V3IRB6"/>
<dbReference type="EMBL" id="NBIV01000084">
    <property type="protein sequence ID" value="PXF44658.1"/>
    <property type="molecule type" value="Genomic_DNA"/>
</dbReference>
<evidence type="ECO:0000313" key="7">
    <source>
        <dbReference type="Proteomes" id="UP000247409"/>
    </source>
</evidence>
<dbReference type="InterPro" id="IPR000340">
    <property type="entry name" value="Dual-sp_phosphatase_cat-dom"/>
</dbReference>
<dbReference type="InterPro" id="IPR029021">
    <property type="entry name" value="Prot-tyrosine_phosphatase-like"/>
</dbReference>
<evidence type="ECO:0000313" key="6">
    <source>
        <dbReference type="EMBL" id="PXF44658.1"/>
    </source>
</evidence>
<dbReference type="Proteomes" id="UP000247409">
    <property type="component" value="Unassembled WGS sequence"/>
</dbReference>
<dbReference type="CDD" id="cd14498">
    <property type="entry name" value="DSP"/>
    <property type="match status" value="1"/>
</dbReference>
<dbReference type="Pfam" id="PF00782">
    <property type="entry name" value="DSPc"/>
    <property type="match status" value="1"/>
</dbReference>
<dbReference type="OrthoDB" id="10252009at2759"/>
<dbReference type="EC" id="3.1.3.48" evidence="2"/>
<evidence type="ECO:0000256" key="1">
    <source>
        <dbReference type="ARBA" id="ARBA00008601"/>
    </source>
</evidence>
<comment type="caution">
    <text evidence="6">The sequence shown here is derived from an EMBL/GenBank/DDBJ whole genome shotgun (WGS) entry which is preliminary data.</text>
</comment>
<evidence type="ECO:0000256" key="2">
    <source>
        <dbReference type="ARBA" id="ARBA00013064"/>
    </source>
</evidence>
<dbReference type="SMART" id="SM00195">
    <property type="entry name" value="DSPc"/>
    <property type="match status" value="1"/>
</dbReference>
<gene>
    <name evidence="6" type="ORF">BWQ96_05600</name>
</gene>